<dbReference type="Proteomes" id="UP001454036">
    <property type="component" value="Unassembled WGS sequence"/>
</dbReference>
<gene>
    <name evidence="2" type="ORF">LIER_11243</name>
</gene>
<dbReference type="AlphaFoldDB" id="A0AAV3PMF6"/>
<dbReference type="PANTHER" id="PTHR33240:SF15">
    <property type="entry name" value="GAG-PRO-LIKE PROTEIN"/>
    <property type="match status" value="1"/>
</dbReference>
<evidence type="ECO:0000313" key="3">
    <source>
        <dbReference type="Proteomes" id="UP001454036"/>
    </source>
</evidence>
<dbReference type="PANTHER" id="PTHR33240">
    <property type="entry name" value="OS08G0508500 PROTEIN"/>
    <property type="match status" value="1"/>
</dbReference>
<feature type="compositionally biased region" description="Basic and acidic residues" evidence="1">
    <location>
        <begin position="50"/>
        <end position="60"/>
    </location>
</feature>
<accession>A0AAV3PMF6</accession>
<feature type="region of interest" description="Disordered" evidence="1">
    <location>
        <begin position="1"/>
        <end position="25"/>
    </location>
</feature>
<feature type="compositionally biased region" description="Basic and acidic residues" evidence="1">
    <location>
        <begin position="13"/>
        <end position="25"/>
    </location>
</feature>
<reference evidence="2 3" key="1">
    <citation type="submission" date="2024-01" db="EMBL/GenBank/DDBJ databases">
        <title>The complete chloroplast genome sequence of Lithospermum erythrorhizon: insights into the phylogenetic relationship among Boraginaceae species and the maternal lineages of purple gromwells.</title>
        <authorList>
            <person name="Okada T."/>
            <person name="Watanabe K."/>
        </authorList>
    </citation>
    <scope>NUCLEOTIDE SEQUENCE [LARGE SCALE GENOMIC DNA]</scope>
</reference>
<feature type="region of interest" description="Disordered" evidence="1">
    <location>
        <begin position="50"/>
        <end position="84"/>
    </location>
</feature>
<dbReference type="EMBL" id="BAABME010002070">
    <property type="protein sequence ID" value="GAA0152875.1"/>
    <property type="molecule type" value="Genomic_DNA"/>
</dbReference>
<keyword evidence="3" id="KW-1185">Reference proteome</keyword>
<protein>
    <submittedName>
        <fullName evidence="2">Uncharacterized protein</fullName>
    </submittedName>
</protein>
<proteinExistence type="predicted"/>
<organism evidence="2 3">
    <name type="scientific">Lithospermum erythrorhizon</name>
    <name type="common">Purple gromwell</name>
    <name type="synonym">Lithospermum officinale var. erythrorhizon</name>
    <dbReference type="NCBI Taxonomy" id="34254"/>
    <lineage>
        <taxon>Eukaryota</taxon>
        <taxon>Viridiplantae</taxon>
        <taxon>Streptophyta</taxon>
        <taxon>Embryophyta</taxon>
        <taxon>Tracheophyta</taxon>
        <taxon>Spermatophyta</taxon>
        <taxon>Magnoliopsida</taxon>
        <taxon>eudicotyledons</taxon>
        <taxon>Gunneridae</taxon>
        <taxon>Pentapetalae</taxon>
        <taxon>asterids</taxon>
        <taxon>lamiids</taxon>
        <taxon>Boraginales</taxon>
        <taxon>Boraginaceae</taxon>
        <taxon>Boraginoideae</taxon>
        <taxon>Lithospermeae</taxon>
        <taxon>Lithospermum</taxon>
    </lineage>
</organism>
<evidence type="ECO:0000313" key="2">
    <source>
        <dbReference type="EMBL" id="GAA0152875.1"/>
    </source>
</evidence>
<evidence type="ECO:0000256" key="1">
    <source>
        <dbReference type="SAM" id="MobiDB-lite"/>
    </source>
</evidence>
<comment type="caution">
    <text evidence="2">The sequence shown here is derived from an EMBL/GenBank/DDBJ whole genome shotgun (WGS) entry which is preliminary data.</text>
</comment>
<sequence length="190" mass="21738">MLPKPQKLKAPQNRRDQKRYCEYHRDHGHDTDECRLLTVEIKKLIRRGHLKEFGRKDKDHSPKKHRRSPQRNVGPKSRSPPRITRCIDTISGGITVGGDTSNSRKQYARRAVYRLATIGTIDKEGTKFSEEELVGIEVPHDDPLVISPVIANFLIARMLVDTGSSADILYLWVYDQLGLPRNLLNQPIPL</sequence>
<name>A0AAV3PMF6_LITER</name>